<evidence type="ECO:0000313" key="3">
    <source>
        <dbReference type="EnsemblPlants" id="AES91641"/>
    </source>
</evidence>
<dbReference type="HOGENOM" id="CLU_2816267_0_0_1"/>
<feature type="compositionally biased region" description="Polar residues" evidence="1">
    <location>
        <begin position="1"/>
        <end position="13"/>
    </location>
</feature>
<reference evidence="3" key="3">
    <citation type="submission" date="2015-04" db="UniProtKB">
        <authorList>
            <consortium name="EnsemblPlants"/>
        </authorList>
    </citation>
    <scope>IDENTIFICATION</scope>
    <source>
        <strain evidence="3">cv. Jemalong A17</strain>
    </source>
</reference>
<gene>
    <name evidence="2" type="ordered locus">MTR_4g115770</name>
</gene>
<reference evidence="2 4" key="2">
    <citation type="journal article" date="2014" name="BMC Genomics">
        <title>An improved genome release (version Mt4.0) for the model legume Medicago truncatula.</title>
        <authorList>
            <person name="Tang H."/>
            <person name="Krishnakumar V."/>
            <person name="Bidwell S."/>
            <person name="Rosen B."/>
            <person name="Chan A."/>
            <person name="Zhou S."/>
            <person name="Gentzbittel L."/>
            <person name="Childs K.L."/>
            <person name="Yandell M."/>
            <person name="Gundlach H."/>
            <person name="Mayer K.F."/>
            <person name="Schwartz D.C."/>
            <person name="Town C.D."/>
        </authorList>
    </citation>
    <scope>GENOME REANNOTATION</scope>
    <source>
        <strain evidence="3 4">cv. Jemalong A17</strain>
    </source>
</reference>
<dbReference type="PaxDb" id="3880-AES91641"/>
<evidence type="ECO:0000313" key="4">
    <source>
        <dbReference type="Proteomes" id="UP000002051"/>
    </source>
</evidence>
<dbReference type="Proteomes" id="UP000002051">
    <property type="component" value="Chromosome 4"/>
</dbReference>
<dbReference type="STRING" id="3880.G7JFG5"/>
<protein>
    <submittedName>
        <fullName evidence="2 3">Uncharacterized protein</fullName>
    </submittedName>
</protein>
<sequence length="67" mass="8099">MKHNPQRNWTNEGSNKHQHSKSSEMRVINMSDFRDEAHSSSWDHAGFVRLIMQCILIKRLNFWFIRN</sequence>
<name>G7JFG5_MEDTR</name>
<proteinExistence type="predicted"/>
<dbReference type="EMBL" id="CM001220">
    <property type="protein sequence ID" value="AES91641.1"/>
    <property type="molecule type" value="Genomic_DNA"/>
</dbReference>
<accession>G7JFG5</accession>
<evidence type="ECO:0000256" key="1">
    <source>
        <dbReference type="SAM" id="MobiDB-lite"/>
    </source>
</evidence>
<keyword evidence="4" id="KW-1185">Reference proteome</keyword>
<organism evidence="2 4">
    <name type="scientific">Medicago truncatula</name>
    <name type="common">Barrel medic</name>
    <name type="synonym">Medicago tribuloides</name>
    <dbReference type="NCBI Taxonomy" id="3880"/>
    <lineage>
        <taxon>Eukaryota</taxon>
        <taxon>Viridiplantae</taxon>
        <taxon>Streptophyta</taxon>
        <taxon>Embryophyta</taxon>
        <taxon>Tracheophyta</taxon>
        <taxon>Spermatophyta</taxon>
        <taxon>Magnoliopsida</taxon>
        <taxon>eudicotyledons</taxon>
        <taxon>Gunneridae</taxon>
        <taxon>Pentapetalae</taxon>
        <taxon>rosids</taxon>
        <taxon>fabids</taxon>
        <taxon>Fabales</taxon>
        <taxon>Fabaceae</taxon>
        <taxon>Papilionoideae</taxon>
        <taxon>50 kb inversion clade</taxon>
        <taxon>NPAAA clade</taxon>
        <taxon>Hologalegina</taxon>
        <taxon>IRL clade</taxon>
        <taxon>Trifolieae</taxon>
        <taxon>Medicago</taxon>
    </lineage>
</organism>
<feature type="region of interest" description="Disordered" evidence="1">
    <location>
        <begin position="1"/>
        <end position="26"/>
    </location>
</feature>
<dbReference type="AlphaFoldDB" id="G7JFG5"/>
<dbReference type="EnsemblPlants" id="AES91641">
    <property type="protein sequence ID" value="AES91641"/>
    <property type="gene ID" value="MTR_4g115770"/>
</dbReference>
<evidence type="ECO:0000313" key="2">
    <source>
        <dbReference type="EMBL" id="AES91641.1"/>
    </source>
</evidence>
<reference evidence="2 4" key="1">
    <citation type="journal article" date="2011" name="Nature">
        <title>The Medicago genome provides insight into the evolution of rhizobial symbioses.</title>
        <authorList>
            <person name="Young N.D."/>
            <person name="Debelle F."/>
            <person name="Oldroyd G.E."/>
            <person name="Geurts R."/>
            <person name="Cannon S.B."/>
            <person name="Udvardi M.K."/>
            <person name="Benedito V.A."/>
            <person name="Mayer K.F."/>
            <person name="Gouzy J."/>
            <person name="Schoof H."/>
            <person name="Van de Peer Y."/>
            <person name="Proost S."/>
            <person name="Cook D.R."/>
            <person name="Meyers B.C."/>
            <person name="Spannagl M."/>
            <person name="Cheung F."/>
            <person name="De Mita S."/>
            <person name="Krishnakumar V."/>
            <person name="Gundlach H."/>
            <person name="Zhou S."/>
            <person name="Mudge J."/>
            <person name="Bharti A.K."/>
            <person name="Murray J.D."/>
            <person name="Naoumkina M.A."/>
            <person name="Rosen B."/>
            <person name="Silverstein K.A."/>
            <person name="Tang H."/>
            <person name="Rombauts S."/>
            <person name="Zhao P.X."/>
            <person name="Zhou P."/>
            <person name="Barbe V."/>
            <person name="Bardou P."/>
            <person name="Bechner M."/>
            <person name="Bellec A."/>
            <person name="Berger A."/>
            <person name="Berges H."/>
            <person name="Bidwell S."/>
            <person name="Bisseling T."/>
            <person name="Choisne N."/>
            <person name="Couloux A."/>
            <person name="Denny R."/>
            <person name="Deshpande S."/>
            <person name="Dai X."/>
            <person name="Doyle J.J."/>
            <person name="Dudez A.M."/>
            <person name="Farmer A.D."/>
            <person name="Fouteau S."/>
            <person name="Franken C."/>
            <person name="Gibelin C."/>
            <person name="Gish J."/>
            <person name="Goldstein S."/>
            <person name="Gonzalez A.J."/>
            <person name="Green P.J."/>
            <person name="Hallab A."/>
            <person name="Hartog M."/>
            <person name="Hua A."/>
            <person name="Humphray S.J."/>
            <person name="Jeong D.H."/>
            <person name="Jing Y."/>
            <person name="Jocker A."/>
            <person name="Kenton S.M."/>
            <person name="Kim D.J."/>
            <person name="Klee K."/>
            <person name="Lai H."/>
            <person name="Lang C."/>
            <person name="Lin S."/>
            <person name="Macmil S.L."/>
            <person name="Magdelenat G."/>
            <person name="Matthews L."/>
            <person name="McCorrison J."/>
            <person name="Monaghan E.L."/>
            <person name="Mun J.H."/>
            <person name="Najar F.Z."/>
            <person name="Nicholson C."/>
            <person name="Noirot C."/>
            <person name="O'Bleness M."/>
            <person name="Paule C.R."/>
            <person name="Poulain J."/>
            <person name="Prion F."/>
            <person name="Qin B."/>
            <person name="Qu C."/>
            <person name="Retzel E.F."/>
            <person name="Riddle C."/>
            <person name="Sallet E."/>
            <person name="Samain S."/>
            <person name="Samson N."/>
            <person name="Sanders I."/>
            <person name="Saurat O."/>
            <person name="Scarpelli C."/>
            <person name="Schiex T."/>
            <person name="Segurens B."/>
            <person name="Severin A.J."/>
            <person name="Sherrier D.J."/>
            <person name="Shi R."/>
            <person name="Sims S."/>
            <person name="Singer S.R."/>
            <person name="Sinharoy S."/>
            <person name="Sterck L."/>
            <person name="Viollet A."/>
            <person name="Wang B.B."/>
            <person name="Wang K."/>
            <person name="Wang M."/>
            <person name="Wang X."/>
            <person name="Warfsmann J."/>
            <person name="Weissenbach J."/>
            <person name="White D.D."/>
            <person name="White J.D."/>
            <person name="Wiley G.B."/>
            <person name="Wincker P."/>
            <person name="Xing Y."/>
            <person name="Yang L."/>
            <person name="Yao Z."/>
            <person name="Ying F."/>
            <person name="Zhai J."/>
            <person name="Zhou L."/>
            <person name="Zuber A."/>
            <person name="Denarie J."/>
            <person name="Dixon R.A."/>
            <person name="May G.D."/>
            <person name="Schwartz D.C."/>
            <person name="Rogers J."/>
            <person name="Quetier F."/>
            <person name="Town C.D."/>
            <person name="Roe B.A."/>
        </authorList>
    </citation>
    <scope>NUCLEOTIDE SEQUENCE [LARGE SCALE GENOMIC DNA]</scope>
    <source>
        <strain evidence="2">A17</strain>
        <strain evidence="3 4">cv. Jemalong A17</strain>
    </source>
</reference>